<evidence type="ECO:0000313" key="2">
    <source>
        <dbReference type="EMBL" id="OWZ22395.1"/>
    </source>
</evidence>
<proteinExistence type="predicted"/>
<feature type="compositionally biased region" description="Basic and acidic residues" evidence="1">
    <location>
        <begin position="12"/>
        <end position="23"/>
    </location>
</feature>
<sequence>MVRLPGSSGDSGFHRKSQEEVQEQKSPTFEFGMALSVKNAVRMIQPFYSEGATMEKAQSFWTAFERGTEKIDDTVRLNAFRVLIGLVDVLTNRGFSDFTDSSLQPIYLLQIIGRFKSAKCSKGMSVEIWGYVISNLCEVAQVTNPQMQYQYFLAGLRNKEWKTILQSTMANTILYAVMTLLHKNMHLPVEDDTEFEGDLPKRRLLKIA</sequence>
<organism evidence="2 3">
    <name type="scientific">Phytophthora megakarya</name>
    <dbReference type="NCBI Taxonomy" id="4795"/>
    <lineage>
        <taxon>Eukaryota</taxon>
        <taxon>Sar</taxon>
        <taxon>Stramenopiles</taxon>
        <taxon>Oomycota</taxon>
        <taxon>Peronosporomycetes</taxon>
        <taxon>Peronosporales</taxon>
        <taxon>Peronosporaceae</taxon>
        <taxon>Phytophthora</taxon>
    </lineage>
</organism>
<gene>
    <name evidence="2" type="ORF">PHMEG_0002926</name>
</gene>
<name>A0A225WXD1_9STRA</name>
<dbReference type="AlphaFoldDB" id="A0A225WXD1"/>
<dbReference type="EMBL" id="NBNE01000141">
    <property type="protein sequence ID" value="OWZ22395.1"/>
    <property type="molecule type" value="Genomic_DNA"/>
</dbReference>
<accession>A0A225WXD1</accession>
<evidence type="ECO:0000256" key="1">
    <source>
        <dbReference type="SAM" id="MobiDB-lite"/>
    </source>
</evidence>
<reference evidence="3" key="1">
    <citation type="submission" date="2017-03" db="EMBL/GenBank/DDBJ databases">
        <title>Phytopthora megakarya and P. palmivora, two closely related causual agents of cacao black pod achieved similar genome size and gene model numbers by different mechanisms.</title>
        <authorList>
            <person name="Ali S."/>
            <person name="Shao J."/>
            <person name="Larry D.J."/>
            <person name="Kronmiller B."/>
            <person name="Shen D."/>
            <person name="Strem M.D."/>
            <person name="Melnick R.L."/>
            <person name="Guiltinan M.J."/>
            <person name="Tyler B.M."/>
            <person name="Meinhardt L.W."/>
            <person name="Bailey B.A."/>
        </authorList>
    </citation>
    <scope>NUCLEOTIDE SEQUENCE [LARGE SCALE GENOMIC DNA]</scope>
    <source>
        <strain evidence="3">zdho120</strain>
    </source>
</reference>
<evidence type="ECO:0000313" key="3">
    <source>
        <dbReference type="Proteomes" id="UP000198211"/>
    </source>
</evidence>
<protein>
    <submittedName>
        <fullName evidence="2">Uncharacterized protein</fullName>
    </submittedName>
</protein>
<dbReference type="OrthoDB" id="115111at2759"/>
<dbReference type="Proteomes" id="UP000198211">
    <property type="component" value="Unassembled WGS sequence"/>
</dbReference>
<keyword evidence="3" id="KW-1185">Reference proteome</keyword>
<feature type="region of interest" description="Disordered" evidence="1">
    <location>
        <begin position="1"/>
        <end position="25"/>
    </location>
</feature>
<comment type="caution">
    <text evidence="2">The sequence shown here is derived from an EMBL/GenBank/DDBJ whole genome shotgun (WGS) entry which is preliminary data.</text>
</comment>